<keyword evidence="2" id="KW-0732">Signal</keyword>
<feature type="signal peptide" evidence="2">
    <location>
        <begin position="1"/>
        <end position="16"/>
    </location>
</feature>
<dbReference type="Proteomes" id="UP000247702">
    <property type="component" value="Unassembled WGS sequence"/>
</dbReference>
<feature type="transmembrane region" description="Helical" evidence="1">
    <location>
        <begin position="66"/>
        <end position="84"/>
    </location>
</feature>
<comment type="caution">
    <text evidence="3">The sequence shown here is derived from an EMBL/GenBank/DDBJ whole genome shotgun (WGS) entry which is preliminary data.</text>
</comment>
<feature type="transmembrane region" description="Helical" evidence="1">
    <location>
        <begin position="90"/>
        <end position="108"/>
    </location>
</feature>
<keyword evidence="1" id="KW-0812">Transmembrane</keyword>
<keyword evidence="1" id="KW-0472">Membrane</keyword>
<dbReference type="EMBL" id="BEXD01000258">
    <property type="protein sequence ID" value="GBB85847.1"/>
    <property type="molecule type" value="Genomic_DNA"/>
</dbReference>
<accession>A0A2Z6Q6S7</accession>
<dbReference type="EMBL" id="BLAL01000278">
    <property type="protein sequence ID" value="GES99340.1"/>
    <property type="molecule type" value="Genomic_DNA"/>
</dbReference>
<reference evidence="4" key="2">
    <citation type="submission" date="2019-10" db="EMBL/GenBank/DDBJ databases">
        <title>Conservation and host-specific expression of non-tandemly repeated heterogenous ribosome RNA gene in arbuscular mycorrhizal fungi.</title>
        <authorList>
            <person name="Maeda T."/>
            <person name="Kobayashi Y."/>
            <person name="Nakagawa T."/>
            <person name="Ezawa T."/>
            <person name="Yamaguchi K."/>
            <person name="Bino T."/>
            <person name="Nishimoto Y."/>
            <person name="Shigenobu S."/>
            <person name="Kawaguchi M."/>
        </authorList>
    </citation>
    <scope>NUCLEOTIDE SEQUENCE</scope>
    <source>
        <strain evidence="4">HR1</strain>
    </source>
</reference>
<sequence>MIWIGFMALLGYFTAAATIPQQYIDNDVQQQQLLIASNILGFIHLSFEVSQFIYDPIKWIFDFWNIFDIIAFLLPVYTSIYWPQTNIRNIQLLSFTCLFLDIKFLLFFKLFESFALAYHQVFENGTFDPNPYMVQQPDGNTNMFVNFRTALFAMY</sequence>
<evidence type="ECO:0000313" key="4">
    <source>
        <dbReference type="EMBL" id="GES99340.1"/>
    </source>
</evidence>
<dbReference type="Proteomes" id="UP000615446">
    <property type="component" value="Unassembled WGS sequence"/>
</dbReference>
<evidence type="ECO:0000256" key="1">
    <source>
        <dbReference type="SAM" id="Phobius"/>
    </source>
</evidence>
<evidence type="ECO:0000313" key="3">
    <source>
        <dbReference type="EMBL" id="GBB85847.1"/>
    </source>
</evidence>
<organism evidence="3 5">
    <name type="scientific">Rhizophagus clarus</name>
    <dbReference type="NCBI Taxonomy" id="94130"/>
    <lineage>
        <taxon>Eukaryota</taxon>
        <taxon>Fungi</taxon>
        <taxon>Fungi incertae sedis</taxon>
        <taxon>Mucoromycota</taxon>
        <taxon>Glomeromycotina</taxon>
        <taxon>Glomeromycetes</taxon>
        <taxon>Glomerales</taxon>
        <taxon>Glomeraceae</taxon>
        <taxon>Rhizophagus</taxon>
    </lineage>
</organism>
<keyword evidence="1" id="KW-1133">Transmembrane helix</keyword>
<evidence type="ECO:0000313" key="5">
    <source>
        <dbReference type="Proteomes" id="UP000247702"/>
    </source>
</evidence>
<proteinExistence type="predicted"/>
<evidence type="ECO:0000256" key="2">
    <source>
        <dbReference type="SAM" id="SignalP"/>
    </source>
</evidence>
<reference evidence="3 5" key="1">
    <citation type="submission" date="2017-11" db="EMBL/GenBank/DDBJ databases">
        <title>The genome of Rhizophagus clarus HR1 reveals common genetic basis of auxotrophy among arbuscular mycorrhizal fungi.</title>
        <authorList>
            <person name="Kobayashi Y."/>
        </authorList>
    </citation>
    <scope>NUCLEOTIDE SEQUENCE [LARGE SCALE GENOMIC DNA]</scope>
    <source>
        <strain evidence="3 5">HR1</strain>
    </source>
</reference>
<protein>
    <recommendedName>
        <fullName evidence="6">Ion transport domain-containing protein</fullName>
    </recommendedName>
</protein>
<keyword evidence="5" id="KW-1185">Reference proteome</keyword>
<dbReference type="OrthoDB" id="2446482at2759"/>
<dbReference type="AlphaFoldDB" id="A0A2Z6Q6S7"/>
<name>A0A2Z6Q6S7_9GLOM</name>
<gene>
    <name evidence="4" type="ORF">RCL2_002584900</name>
    <name evidence="3" type="ORF">RclHR1_01230010</name>
</gene>
<feature type="chain" id="PRO_5036060043" description="Ion transport domain-containing protein" evidence="2">
    <location>
        <begin position="17"/>
        <end position="155"/>
    </location>
</feature>
<evidence type="ECO:0008006" key="6">
    <source>
        <dbReference type="Google" id="ProtNLM"/>
    </source>
</evidence>